<evidence type="ECO:0000313" key="3">
    <source>
        <dbReference type="Proteomes" id="UP000006512"/>
    </source>
</evidence>
<dbReference type="HOGENOM" id="CLU_1988043_0_0_5"/>
<keyword evidence="1" id="KW-0812">Transmembrane</keyword>
<feature type="transmembrane region" description="Helical" evidence="1">
    <location>
        <begin position="12"/>
        <end position="36"/>
    </location>
</feature>
<accession>F4QHW8</accession>
<reference evidence="3" key="1">
    <citation type="submission" date="2011-03" db="EMBL/GenBank/DDBJ databases">
        <title>Draft genome sequence of Brevundimonas diminuta.</title>
        <authorList>
            <person name="Brown P.J.B."/>
            <person name="Buechlein A."/>
            <person name="Hemmerich C."/>
            <person name="Brun Y.V."/>
        </authorList>
    </citation>
    <scope>NUCLEOTIDE SEQUENCE [LARGE SCALE GENOMIC DNA]</scope>
    <source>
        <strain evidence="3">C19</strain>
    </source>
</reference>
<keyword evidence="3" id="KW-1185">Reference proteome</keyword>
<organism evidence="2 3">
    <name type="scientific">Asticcacaulis biprosthecium C19</name>
    <dbReference type="NCBI Taxonomy" id="715226"/>
    <lineage>
        <taxon>Bacteria</taxon>
        <taxon>Pseudomonadati</taxon>
        <taxon>Pseudomonadota</taxon>
        <taxon>Alphaproteobacteria</taxon>
        <taxon>Caulobacterales</taxon>
        <taxon>Caulobacteraceae</taxon>
        <taxon>Asticcacaulis</taxon>
    </lineage>
</organism>
<name>F4QHW8_9CAUL</name>
<dbReference type="EMBL" id="GL883077">
    <property type="protein sequence ID" value="EGF92855.1"/>
    <property type="molecule type" value="Genomic_DNA"/>
</dbReference>
<dbReference type="Proteomes" id="UP000006512">
    <property type="component" value="Unassembled WGS sequence"/>
</dbReference>
<keyword evidence="1" id="KW-0472">Membrane</keyword>
<evidence type="ECO:0000256" key="1">
    <source>
        <dbReference type="SAM" id="Phobius"/>
    </source>
</evidence>
<gene>
    <name evidence="2" type="ORF">ABI_12930</name>
</gene>
<evidence type="ECO:0000313" key="2">
    <source>
        <dbReference type="EMBL" id="EGF92855.1"/>
    </source>
</evidence>
<proteinExistence type="predicted"/>
<keyword evidence="1" id="KW-1133">Transmembrane helix</keyword>
<protein>
    <submittedName>
        <fullName evidence="2">Uncharacterized protein</fullName>
    </submittedName>
</protein>
<dbReference type="STRING" id="715226.ABI_12930"/>
<dbReference type="AlphaFoldDB" id="F4QHW8"/>
<sequence>MGVSAGVGKEGGIIMVDALVAVVIVSLMIAICLGTLKITRGLSRSALDNREAAVALAAAVEAVPRAVGHYHGSLGQFVYEAKVEEDKVQGLRLCRIEASLRTRPKGRVHRLSATRWCDRHAEAVA</sequence>